<dbReference type="RefSeq" id="WP_142905633.1">
    <property type="nucleotide sequence ID" value="NZ_ML660097.1"/>
</dbReference>
<comment type="caution">
    <text evidence="2">The sequence shown here is derived from an EMBL/GenBank/DDBJ whole genome shotgun (WGS) entry which is preliminary data.</text>
</comment>
<organism evidence="2 3">
    <name type="scientific">Exilibacterium tricleocarpae</name>
    <dbReference type="NCBI Taxonomy" id="2591008"/>
    <lineage>
        <taxon>Bacteria</taxon>
        <taxon>Pseudomonadati</taxon>
        <taxon>Pseudomonadota</taxon>
        <taxon>Gammaproteobacteria</taxon>
        <taxon>Cellvibrionales</taxon>
        <taxon>Cellvibrionaceae</taxon>
        <taxon>Exilibacterium</taxon>
    </lineage>
</organism>
<feature type="chain" id="PRO_5021983690" description="CopL family metal-binding regulatory protein" evidence="1">
    <location>
        <begin position="35"/>
        <end position="159"/>
    </location>
</feature>
<evidence type="ECO:0008006" key="4">
    <source>
        <dbReference type="Google" id="ProtNLM"/>
    </source>
</evidence>
<reference evidence="2 3" key="1">
    <citation type="submission" date="2019-06" db="EMBL/GenBank/DDBJ databases">
        <title>Whole genome sequence for Cellvibrionaceae sp. R142.</title>
        <authorList>
            <person name="Wang G."/>
        </authorList>
    </citation>
    <scope>NUCLEOTIDE SEQUENCE [LARGE SCALE GENOMIC DNA]</scope>
    <source>
        <strain evidence="2 3">R142</strain>
    </source>
</reference>
<dbReference type="EMBL" id="VHSG01000018">
    <property type="protein sequence ID" value="TQV73504.1"/>
    <property type="molecule type" value="Genomic_DNA"/>
</dbReference>
<sequence length="159" mass="17295">MGSTQAYKRKTVKRVKVFLSLLVLVIVQANGAFASGCMMAMQVGGTMFPSTLYKDSGDGNTQTAFAQYNDLPPCHQQQETLSDLPTSQMDSFLSDTYTDCCAEHCACIIGGCNSMAFVPPQFHANFVQTSNQAMSLSPNNLVSILVQNLFRPPIFSFLG</sequence>
<gene>
    <name evidence="2" type="ORF">FKG94_17560</name>
</gene>
<keyword evidence="3" id="KW-1185">Reference proteome</keyword>
<evidence type="ECO:0000256" key="1">
    <source>
        <dbReference type="SAM" id="SignalP"/>
    </source>
</evidence>
<feature type="signal peptide" evidence="1">
    <location>
        <begin position="1"/>
        <end position="34"/>
    </location>
</feature>
<keyword evidence="1" id="KW-0732">Signal</keyword>
<dbReference type="OrthoDB" id="6228002at2"/>
<evidence type="ECO:0000313" key="3">
    <source>
        <dbReference type="Proteomes" id="UP000319732"/>
    </source>
</evidence>
<accession>A0A545T8G3</accession>
<name>A0A545T8G3_9GAMM</name>
<proteinExistence type="predicted"/>
<dbReference type="Proteomes" id="UP000319732">
    <property type="component" value="Unassembled WGS sequence"/>
</dbReference>
<dbReference type="AlphaFoldDB" id="A0A545T8G3"/>
<protein>
    <recommendedName>
        <fullName evidence="4">CopL family metal-binding regulatory protein</fullName>
    </recommendedName>
</protein>
<evidence type="ECO:0000313" key="2">
    <source>
        <dbReference type="EMBL" id="TQV73504.1"/>
    </source>
</evidence>